<dbReference type="VEuPathDB" id="MicrosporidiaDB:EDEG_03612"/>
<keyword evidence="1" id="KW-0472">Membrane</keyword>
<feature type="transmembrane region" description="Helical" evidence="1">
    <location>
        <begin position="68"/>
        <end position="88"/>
    </location>
</feature>
<evidence type="ECO:0000256" key="1">
    <source>
        <dbReference type="SAM" id="Phobius"/>
    </source>
</evidence>
<dbReference type="InParanoid" id="J8ZQE7"/>
<feature type="transmembrane region" description="Helical" evidence="1">
    <location>
        <begin position="6"/>
        <end position="24"/>
    </location>
</feature>
<dbReference type="AlphaFoldDB" id="J8ZQE7"/>
<dbReference type="HOGENOM" id="CLU_1959553_0_0_1"/>
<organism evidence="2 3">
    <name type="scientific">Edhazardia aedis (strain USNM 41457)</name>
    <name type="common">Microsporidian parasite</name>
    <dbReference type="NCBI Taxonomy" id="1003232"/>
    <lineage>
        <taxon>Eukaryota</taxon>
        <taxon>Fungi</taxon>
        <taxon>Fungi incertae sedis</taxon>
        <taxon>Microsporidia</taxon>
        <taxon>Edhazardia</taxon>
    </lineage>
</organism>
<sequence length="128" mass="15831">MFLLYIFIFCFDVKGLFYFIRFNIKHEKNVILEDFAKKNYYIYIFYKLLLFITNTYIYILLQNIVKEMIISFFAFFLICNFSIFYKNLITTFLKFIRNPMFFIINVFALFIIKLFSVINYRILTIQHN</sequence>
<feature type="transmembrane region" description="Helical" evidence="1">
    <location>
        <begin position="44"/>
        <end position="62"/>
    </location>
</feature>
<protein>
    <submittedName>
        <fullName evidence="2">Uncharacterized protein</fullName>
    </submittedName>
</protein>
<reference evidence="2 3" key="1">
    <citation type="submission" date="2011-08" db="EMBL/GenBank/DDBJ databases">
        <authorList>
            <person name="Liu Z.J."/>
            <person name="Shi F.L."/>
            <person name="Lu J.Q."/>
            <person name="Li M."/>
            <person name="Wang Z.L."/>
        </authorList>
    </citation>
    <scope>NUCLEOTIDE SEQUENCE [LARGE SCALE GENOMIC DNA]</scope>
    <source>
        <strain evidence="2 3">USNM 41457</strain>
    </source>
</reference>
<name>J8ZQE7_EDHAE</name>
<accession>J8ZQE7</accession>
<dbReference type="EMBL" id="AFBI03000103">
    <property type="protein sequence ID" value="EJW01923.1"/>
    <property type="molecule type" value="Genomic_DNA"/>
</dbReference>
<evidence type="ECO:0000313" key="2">
    <source>
        <dbReference type="EMBL" id="EJW01923.1"/>
    </source>
</evidence>
<keyword evidence="1" id="KW-0812">Transmembrane</keyword>
<keyword evidence="1" id="KW-1133">Transmembrane helix</keyword>
<proteinExistence type="predicted"/>
<evidence type="ECO:0000313" key="3">
    <source>
        <dbReference type="Proteomes" id="UP000003163"/>
    </source>
</evidence>
<gene>
    <name evidence="2" type="ORF">EDEG_03612</name>
</gene>
<dbReference type="Proteomes" id="UP000003163">
    <property type="component" value="Unassembled WGS sequence"/>
</dbReference>
<feature type="transmembrane region" description="Helical" evidence="1">
    <location>
        <begin position="100"/>
        <end position="122"/>
    </location>
</feature>
<keyword evidence="3" id="KW-1185">Reference proteome</keyword>
<comment type="caution">
    <text evidence="2">The sequence shown here is derived from an EMBL/GenBank/DDBJ whole genome shotgun (WGS) entry which is preliminary data.</text>
</comment>
<reference evidence="3" key="2">
    <citation type="submission" date="2015-07" db="EMBL/GenBank/DDBJ databases">
        <title>Contrasting host-pathogen interactions and genome evolution in two generalist and specialist microsporidian pathogens of mosquitoes.</title>
        <authorList>
            <consortium name="The Broad Institute Genomics Platform"/>
            <consortium name="The Broad Institute Genome Sequencing Center for Infectious Disease"/>
            <person name="Cuomo C.A."/>
            <person name="Sanscrainte N.D."/>
            <person name="Goldberg J.M."/>
            <person name="Heiman D."/>
            <person name="Young S."/>
            <person name="Zeng Q."/>
            <person name="Becnel J.J."/>
            <person name="Birren B.W."/>
        </authorList>
    </citation>
    <scope>NUCLEOTIDE SEQUENCE [LARGE SCALE GENOMIC DNA]</scope>
    <source>
        <strain evidence="3">USNM 41457</strain>
    </source>
</reference>